<reference evidence="1" key="1">
    <citation type="submission" date="2020-04" db="EMBL/GenBank/DDBJ databases">
        <authorList>
            <person name="Zhang T."/>
        </authorList>
    </citation>
    <scope>NUCLEOTIDE SEQUENCE</scope>
    <source>
        <strain evidence="1">HKST-UBA79</strain>
    </source>
</reference>
<accession>A0A955J2A0</accession>
<protein>
    <submittedName>
        <fullName evidence="1">Replication-relaxation family protein</fullName>
    </submittedName>
</protein>
<proteinExistence type="predicted"/>
<gene>
    <name evidence="1" type="ORF">KC980_01575</name>
</gene>
<organism evidence="1 2">
    <name type="scientific">candidate division WWE3 bacterium</name>
    <dbReference type="NCBI Taxonomy" id="2053526"/>
    <lineage>
        <taxon>Bacteria</taxon>
        <taxon>Katanobacteria</taxon>
    </lineage>
</organism>
<dbReference type="EMBL" id="JAGQNX010000044">
    <property type="protein sequence ID" value="MCA9308177.1"/>
    <property type="molecule type" value="Genomic_DNA"/>
</dbReference>
<dbReference type="Proteomes" id="UP000740557">
    <property type="component" value="Unassembled WGS sequence"/>
</dbReference>
<reference evidence="1" key="2">
    <citation type="journal article" date="2021" name="Microbiome">
        <title>Successional dynamics and alternative stable states in a saline activated sludge microbial community over 9 years.</title>
        <authorList>
            <person name="Wang Y."/>
            <person name="Ye J."/>
            <person name="Ju F."/>
            <person name="Liu L."/>
            <person name="Boyd J.A."/>
            <person name="Deng Y."/>
            <person name="Parks D.H."/>
            <person name="Jiang X."/>
            <person name="Yin X."/>
            <person name="Woodcroft B.J."/>
            <person name="Tyson G.W."/>
            <person name="Hugenholtz P."/>
            <person name="Polz M.F."/>
            <person name="Zhang T."/>
        </authorList>
    </citation>
    <scope>NUCLEOTIDE SEQUENCE</scope>
    <source>
        <strain evidence="1">HKST-UBA79</strain>
    </source>
</reference>
<name>A0A955J2A0_UNCKA</name>
<sequence>MDLNHGLNTAGVSFEQRKGNKPKIVLTESDWKMMQIVNEFRLATVPQITRLLKHNEQTIYTYRRMHALWLNGYFERFKVYAGSIAGMPNYYVLGKEGVAVLRGSSEYDSVIVKGHSRSRKIINWQSFQHNCMLTEIASTEALINDSSLSVMFRGELGSVELDESNNRVKLISPDFTSLYQTKNTEFILYTEFERSYKENDYKVKKLNTYKKYLGEDTYGVFIRFIFPTETMELGFWVHTLKNHTKLLKSLPILSTNLEMLTNPQSFKENIYLKIDPSVLFVKKLGNGFKVDPKSFSRVSII</sequence>
<evidence type="ECO:0000313" key="2">
    <source>
        <dbReference type="Proteomes" id="UP000740557"/>
    </source>
</evidence>
<dbReference type="InterPro" id="IPR025855">
    <property type="entry name" value="Replic_Relax"/>
</dbReference>
<dbReference type="Pfam" id="PF13814">
    <property type="entry name" value="Replic_Relax"/>
    <property type="match status" value="1"/>
</dbReference>
<evidence type="ECO:0000313" key="1">
    <source>
        <dbReference type="EMBL" id="MCA9308177.1"/>
    </source>
</evidence>
<dbReference type="AlphaFoldDB" id="A0A955J2A0"/>
<comment type="caution">
    <text evidence="1">The sequence shown here is derived from an EMBL/GenBank/DDBJ whole genome shotgun (WGS) entry which is preliminary data.</text>
</comment>